<comment type="caution">
    <text evidence="1">The sequence shown here is derived from an EMBL/GenBank/DDBJ whole genome shotgun (WGS) entry which is preliminary data.</text>
</comment>
<sequence length="381" mass="43416">MNSPTTEALVQKEHLQCRTDERVLPEKYVIDYLGYLTPVNDAHINTRGWVMQERLLSPRALHFGEHQVYWECREKRASETNPNGLEIYGNGVPFKGLAKGPPGVVSWTQLVMAYSKCALSFPSDKLVAFSAIARSYASYLPDEYIAGMWRNHLRNDLLWLAFANTESEHTRYKTYTAPTWSWASINGMVLVPFESDMVEYRYKVDDYKLEYATEDKMGAIRAGWLRLSGQLRPLKLLRKTSNEFASEEENIIWSLVIDNTEYDPSHYIAEEPGGLRLLVVHLDDSQVDIDAENESDSLYCMLATHHLCNEVGDKCNMWDFFLFQLVDATKGTFRRIGLARTRTGDVDNPYPAGKLVHGPSIPPTLLPCAAYEDGIHSIYVI</sequence>
<gene>
    <name evidence="1" type="ORF">NW768_007198</name>
</gene>
<keyword evidence="2" id="KW-1185">Reference proteome</keyword>
<dbReference type="EMBL" id="JAOQBH010000010">
    <property type="protein sequence ID" value="KAJ4130215.1"/>
    <property type="molecule type" value="Genomic_DNA"/>
</dbReference>
<dbReference type="Proteomes" id="UP001152024">
    <property type="component" value="Unassembled WGS sequence"/>
</dbReference>
<dbReference type="PANTHER" id="PTHR33112">
    <property type="entry name" value="DOMAIN PROTEIN, PUTATIVE-RELATED"/>
    <property type="match status" value="1"/>
</dbReference>
<organism evidence="1 2">
    <name type="scientific">Fusarium equiseti</name>
    <name type="common">Fusarium scirpi</name>
    <dbReference type="NCBI Taxonomy" id="61235"/>
    <lineage>
        <taxon>Eukaryota</taxon>
        <taxon>Fungi</taxon>
        <taxon>Dikarya</taxon>
        <taxon>Ascomycota</taxon>
        <taxon>Pezizomycotina</taxon>
        <taxon>Sordariomycetes</taxon>
        <taxon>Hypocreomycetidae</taxon>
        <taxon>Hypocreales</taxon>
        <taxon>Nectriaceae</taxon>
        <taxon>Fusarium</taxon>
        <taxon>Fusarium incarnatum-equiseti species complex</taxon>
    </lineage>
</organism>
<protein>
    <recommendedName>
        <fullName evidence="3">Heterokaryon incompatibility protein</fullName>
    </recommendedName>
</protein>
<proteinExistence type="predicted"/>
<accession>A0ABQ8RAC7</accession>
<evidence type="ECO:0000313" key="1">
    <source>
        <dbReference type="EMBL" id="KAJ4130215.1"/>
    </source>
</evidence>
<dbReference type="PANTHER" id="PTHR33112:SF16">
    <property type="entry name" value="HETEROKARYON INCOMPATIBILITY DOMAIN-CONTAINING PROTEIN"/>
    <property type="match status" value="1"/>
</dbReference>
<name>A0ABQ8RAC7_FUSEQ</name>
<evidence type="ECO:0008006" key="3">
    <source>
        <dbReference type="Google" id="ProtNLM"/>
    </source>
</evidence>
<reference evidence="1" key="1">
    <citation type="submission" date="2022-09" db="EMBL/GenBank/DDBJ databases">
        <title>Fusarium specimens isolated from Avocado Roots.</title>
        <authorList>
            <person name="Stajich J."/>
            <person name="Roper C."/>
            <person name="Heimlech-Rivalta G."/>
        </authorList>
    </citation>
    <scope>NUCLEOTIDE SEQUENCE</scope>
    <source>
        <strain evidence="1">CF00095</strain>
    </source>
</reference>
<evidence type="ECO:0000313" key="2">
    <source>
        <dbReference type="Proteomes" id="UP001152024"/>
    </source>
</evidence>